<dbReference type="Proteomes" id="UP000694460">
    <property type="component" value="Unassembled WGS sequence"/>
</dbReference>
<dbReference type="EMBL" id="JAGIOP010000002">
    <property type="protein sequence ID" value="MBP2454171.1"/>
    <property type="molecule type" value="Genomic_DNA"/>
</dbReference>
<keyword evidence="3" id="KW-1185">Reference proteome</keyword>
<feature type="domain" description="Peptidoglycan binding-like" evidence="1">
    <location>
        <begin position="89"/>
        <end position="153"/>
    </location>
</feature>
<dbReference type="Pfam" id="PF01471">
    <property type="entry name" value="PG_binding_1"/>
    <property type="match status" value="1"/>
</dbReference>
<sequence>MSDQTIKLGSTGEAVVKAQRELMLRYYLPPGSDDGTFGPITRNRALRYQLDRADHEYQSLSFPLDVDGVVGTKTWARLAPAVVKRNDEGDSVRLAQEILKHYGRTAYDPGTVDGKFGDSTETAVTNFQRDHSEPDGRPLDVDGIVGPRTWRALWS</sequence>
<proteinExistence type="predicted"/>
<comment type="caution">
    <text evidence="2">The sequence shown here is derived from an EMBL/GenBank/DDBJ whole genome shotgun (WGS) entry which is preliminary data.</text>
</comment>
<accession>A0ABS4ZYD4</accession>
<gene>
    <name evidence="2" type="ORF">JOF57_004084</name>
</gene>
<dbReference type="InterPro" id="IPR002477">
    <property type="entry name" value="Peptidoglycan-bd-like"/>
</dbReference>
<organism evidence="2 3">
    <name type="scientific">Mycolicibacterium lutetiense</name>
    <dbReference type="NCBI Taxonomy" id="1641992"/>
    <lineage>
        <taxon>Bacteria</taxon>
        <taxon>Bacillati</taxon>
        <taxon>Actinomycetota</taxon>
        <taxon>Actinomycetes</taxon>
        <taxon>Mycobacteriales</taxon>
        <taxon>Mycobacteriaceae</taxon>
        <taxon>Mycolicibacterium</taxon>
    </lineage>
</organism>
<evidence type="ECO:0000313" key="3">
    <source>
        <dbReference type="Proteomes" id="UP000694460"/>
    </source>
</evidence>
<reference evidence="2 3" key="1">
    <citation type="submission" date="2021-03" db="EMBL/GenBank/DDBJ databases">
        <title>Sequencing the genomes of 1000 actinobacteria strains.</title>
        <authorList>
            <person name="Klenk H.-P."/>
        </authorList>
    </citation>
    <scope>NUCLEOTIDE SEQUENCE [LARGE SCALE GENOMIC DNA]</scope>
    <source>
        <strain evidence="2 3">DSM 46713</strain>
    </source>
</reference>
<dbReference type="InterPro" id="IPR036366">
    <property type="entry name" value="PGBDSf"/>
</dbReference>
<dbReference type="Gene3D" id="1.10.101.10">
    <property type="entry name" value="PGBD-like superfamily/PGBD"/>
    <property type="match status" value="2"/>
</dbReference>
<protein>
    <submittedName>
        <fullName evidence="2">Peptidoglycan hydrolase-like protein with peptidoglycan-binding domain</fullName>
    </submittedName>
</protein>
<dbReference type="RefSeq" id="WP_209919351.1">
    <property type="nucleotide sequence ID" value="NZ_JAGIOP010000002.1"/>
</dbReference>
<dbReference type="SUPFAM" id="SSF47090">
    <property type="entry name" value="PGBD-like"/>
    <property type="match status" value="2"/>
</dbReference>
<dbReference type="InterPro" id="IPR036365">
    <property type="entry name" value="PGBD-like_sf"/>
</dbReference>
<evidence type="ECO:0000313" key="2">
    <source>
        <dbReference type="EMBL" id="MBP2454171.1"/>
    </source>
</evidence>
<evidence type="ECO:0000259" key="1">
    <source>
        <dbReference type="Pfam" id="PF01471"/>
    </source>
</evidence>
<name>A0ABS4ZYD4_9MYCO</name>